<reference evidence="2 3" key="2">
    <citation type="submission" date="2024-07" db="EMBL/GenBank/DDBJ databases">
        <authorList>
            <person name="Akdeniz Z."/>
        </authorList>
    </citation>
    <scope>NUCLEOTIDE SEQUENCE [LARGE SCALE GENOMIC DNA]</scope>
</reference>
<name>A0AA86N7V3_9EUKA</name>
<dbReference type="Proteomes" id="UP001642409">
    <property type="component" value="Unassembled WGS sequence"/>
</dbReference>
<proteinExistence type="predicted"/>
<dbReference type="EMBL" id="CAXDID020000363">
    <property type="protein sequence ID" value="CAL6082322.1"/>
    <property type="molecule type" value="Genomic_DNA"/>
</dbReference>
<accession>A0AA86N7V3</accession>
<evidence type="ECO:0000313" key="1">
    <source>
        <dbReference type="EMBL" id="CAI9914490.1"/>
    </source>
</evidence>
<sequence length="319" mass="35912">MELQIIDIELFSQILQSVCTEPSQTVNFLIKEHQIDLVSISRDKQLFAKATLYLGDMENVAQTQNMTQTQTQSAGVPVRKQSLFRQNFVDNPCAHFTVQQKQLLQAVQSLLKLKRAVSSLQILPGTYSMQIPQESQQDLIFSAHCLIQFPEQSELKTVITVQLQQYIDLLQLKFISTNQPLCLVLSKNYFTNLIDSIQVQKTSSVILQFSSSQIEANQQANIKLGLVLESQGAISSAELPFSFASAQKSWLLSVKSYQDTELTVLGNQFKQLNDSVKKIDAEQLMMVVSEGSEIMLKIYANMGEFQVGSAFWVLVQQSE</sequence>
<evidence type="ECO:0000313" key="3">
    <source>
        <dbReference type="Proteomes" id="UP001642409"/>
    </source>
</evidence>
<dbReference type="AlphaFoldDB" id="A0AA86N7V3"/>
<keyword evidence="3" id="KW-1185">Reference proteome</keyword>
<protein>
    <submittedName>
        <fullName evidence="2">Hypothetical_protein</fullName>
    </submittedName>
</protein>
<gene>
    <name evidence="1" type="ORF">HINF_LOCUS2135</name>
    <name evidence="2" type="ORF">HINF_LOCUS61114</name>
</gene>
<dbReference type="EMBL" id="CATOUU010000051">
    <property type="protein sequence ID" value="CAI9914490.1"/>
    <property type="molecule type" value="Genomic_DNA"/>
</dbReference>
<comment type="caution">
    <text evidence="1">The sequence shown here is derived from an EMBL/GenBank/DDBJ whole genome shotgun (WGS) entry which is preliminary data.</text>
</comment>
<organism evidence="1">
    <name type="scientific">Hexamita inflata</name>
    <dbReference type="NCBI Taxonomy" id="28002"/>
    <lineage>
        <taxon>Eukaryota</taxon>
        <taxon>Metamonada</taxon>
        <taxon>Diplomonadida</taxon>
        <taxon>Hexamitidae</taxon>
        <taxon>Hexamitinae</taxon>
        <taxon>Hexamita</taxon>
    </lineage>
</organism>
<evidence type="ECO:0000313" key="2">
    <source>
        <dbReference type="EMBL" id="CAL6082322.1"/>
    </source>
</evidence>
<reference evidence="1" key="1">
    <citation type="submission" date="2023-06" db="EMBL/GenBank/DDBJ databases">
        <authorList>
            <person name="Kurt Z."/>
        </authorList>
    </citation>
    <scope>NUCLEOTIDE SEQUENCE</scope>
</reference>